<dbReference type="AlphaFoldDB" id="A0A6N6MA15"/>
<evidence type="ECO:0000256" key="1">
    <source>
        <dbReference type="SAM" id="SignalP"/>
    </source>
</evidence>
<dbReference type="EMBL" id="WAAT01000048">
    <property type="protein sequence ID" value="KAB1067352.1"/>
    <property type="molecule type" value="Genomic_DNA"/>
</dbReference>
<feature type="signal peptide" evidence="1">
    <location>
        <begin position="1"/>
        <end position="22"/>
    </location>
</feature>
<keyword evidence="3" id="KW-1185">Reference proteome</keyword>
<dbReference type="RefSeq" id="WP_150939847.1">
    <property type="nucleotide sequence ID" value="NZ_WAAT01000048.1"/>
</dbReference>
<protein>
    <submittedName>
        <fullName evidence="2">Glutamate dehydrogenase</fullName>
    </submittedName>
</protein>
<name>A0A6N6MA15_9FLAO</name>
<gene>
    <name evidence="2" type="ORF">F6U93_11245</name>
</gene>
<sequence length="267" mass="30541">MLKPKYAAIAFCLFSLIQTAKAQLGFSHELGLVAGYVEMRSDFGVREDFDTNFKNSGFGVGLVHYMNFSYKADCNCYTADNYFNDHFKLRNEISYNRVHLEHHGEWVDPSKTSAESDKLRAHTGLARNFNIGTQLEYYPLSIRDFQGYRFRFTPFVSLGIQYTYRNPTVETNYNNPDPTAIGDVTDPSNFYSGWAPGSVDASPGSSWAVVSNVGVRYKLSRVSDLMLDFRWQFFMDDNVDGLDHDLSSNKHNDSLVWLSLGYIYYLN</sequence>
<comment type="caution">
    <text evidence="2">The sequence shown here is derived from an EMBL/GenBank/DDBJ whole genome shotgun (WGS) entry which is preliminary data.</text>
</comment>
<organism evidence="2 3">
    <name type="scientific">Pseudotamlana haliotis</name>
    <dbReference type="NCBI Taxonomy" id="2614804"/>
    <lineage>
        <taxon>Bacteria</taxon>
        <taxon>Pseudomonadati</taxon>
        <taxon>Bacteroidota</taxon>
        <taxon>Flavobacteriia</taxon>
        <taxon>Flavobacteriales</taxon>
        <taxon>Flavobacteriaceae</taxon>
        <taxon>Pseudotamlana</taxon>
    </lineage>
</organism>
<dbReference type="Gene3D" id="2.40.160.20">
    <property type="match status" value="1"/>
</dbReference>
<keyword evidence="1" id="KW-0732">Signal</keyword>
<dbReference type="NCBIfam" id="NF047659">
    <property type="entry name" value="THC0290_0291_fam"/>
    <property type="match status" value="1"/>
</dbReference>
<feature type="chain" id="PRO_5026932203" evidence="1">
    <location>
        <begin position="23"/>
        <end position="267"/>
    </location>
</feature>
<evidence type="ECO:0000313" key="2">
    <source>
        <dbReference type="EMBL" id="KAB1067352.1"/>
    </source>
</evidence>
<evidence type="ECO:0000313" key="3">
    <source>
        <dbReference type="Proteomes" id="UP000441333"/>
    </source>
</evidence>
<dbReference type="Proteomes" id="UP000441333">
    <property type="component" value="Unassembled WGS sequence"/>
</dbReference>
<reference evidence="2 3" key="1">
    <citation type="submission" date="2019-09" db="EMBL/GenBank/DDBJ databases">
        <authorList>
            <person name="Cao W.R."/>
        </authorList>
    </citation>
    <scope>NUCLEOTIDE SEQUENCE [LARGE SCALE GENOMIC DNA]</scope>
    <source>
        <strain evidence="2 3">B1N29</strain>
    </source>
</reference>
<proteinExistence type="predicted"/>
<accession>A0A6N6MA15</accession>